<sequence length="72" mass="7714">MPDLDELNPEGLEIYTVVLQLSKVGGSTTTGAIAEATRFPLPEVQRVLDQMAPSYVQLGEEGADGTEVVRPL</sequence>
<evidence type="ECO:0000313" key="1">
    <source>
        <dbReference type="EMBL" id="CAA9356382.1"/>
    </source>
</evidence>
<reference evidence="1" key="1">
    <citation type="submission" date="2020-02" db="EMBL/GenBank/DDBJ databases">
        <authorList>
            <person name="Meier V. D."/>
        </authorList>
    </citation>
    <scope>NUCLEOTIDE SEQUENCE</scope>
    <source>
        <strain evidence="1">AVDCRST_MAG29</strain>
    </source>
</reference>
<protein>
    <submittedName>
        <fullName evidence="1">Uncharacterized protein</fullName>
    </submittedName>
</protein>
<dbReference type="AlphaFoldDB" id="A0A6J4MF37"/>
<gene>
    <name evidence="1" type="ORF">AVDCRST_MAG29-2615</name>
</gene>
<organism evidence="1">
    <name type="scientific">uncultured Nocardioidaceae bacterium</name>
    <dbReference type="NCBI Taxonomy" id="253824"/>
    <lineage>
        <taxon>Bacteria</taxon>
        <taxon>Bacillati</taxon>
        <taxon>Actinomycetota</taxon>
        <taxon>Actinomycetes</taxon>
        <taxon>Propionibacteriales</taxon>
        <taxon>Nocardioidaceae</taxon>
        <taxon>environmental samples</taxon>
    </lineage>
</organism>
<proteinExistence type="predicted"/>
<accession>A0A6J4MF37</accession>
<dbReference type="EMBL" id="CADCUG010000150">
    <property type="protein sequence ID" value="CAA9356382.1"/>
    <property type="molecule type" value="Genomic_DNA"/>
</dbReference>
<name>A0A6J4MF37_9ACTN</name>